<evidence type="ECO:0000256" key="6">
    <source>
        <dbReference type="ARBA" id="ARBA00022741"/>
    </source>
</evidence>
<keyword evidence="12" id="KW-1185">Reference proteome</keyword>
<evidence type="ECO:0000256" key="4">
    <source>
        <dbReference type="ARBA" id="ARBA00022597"/>
    </source>
</evidence>
<dbReference type="Gene3D" id="3.40.50.300">
    <property type="entry name" value="P-loop containing nucleotide triphosphate hydrolases"/>
    <property type="match status" value="2"/>
</dbReference>
<evidence type="ECO:0000256" key="9">
    <source>
        <dbReference type="ARBA" id="ARBA00023136"/>
    </source>
</evidence>
<evidence type="ECO:0000256" key="3">
    <source>
        <dbReference type="ARBA" id="ARBA00022475"/>
    </source>
</evidence>
<dbReference type="Pfam" id="PF00005">
    <property type="entry name" value="ABC_tran"/>
    <property type="match status" value="2"/>
</dbReference>
<gene>
    <name evidence="11" type="ORF">EKE94_18335</name>
</gene>
<dbReference type="EMBL" id="RQXX01000014">
    <property type="protein sequence ID" value="RVV96512.1"/>
    <property type="molecule type" value="Genomic_DNA"/>
</dbReference>
<keyword evidence="4" id="KW-0762">Sugar transport</keyword>
<accession>A0A438ACY0</accession>
<evidence type="ECO:0000313" key="11">
    <source>
        <dbReference type="EMBL" id="RVV96512.1"/>
    </source>
</evidence>
<protein>
    <submittedName>
        <fullName evidence="11">Sugar ABC transporter ATP-binding protein</fullName>
    </submittedName>
</protein>
<dbReference type="CDD" id="cd03215">
    <property type="entry name" value="ABC_Carb_Monos_II"/>
    <property type="match status" value="1"/>
</dbReference>
<keyword evidence="8" id="KW-1278">Translocase</keyword>
<keyword evidence="7 11" id="KW-0067">ATP-binding</keyword>
<evidence type="ECO:0000259" key="10">
    <source>
        <dbReference type="PROSITE" id="PS50893"/>
    </source>
</evidence>
<dbReference type="SMART" id="SM00382">
    <property type="entry name" value="AAA"/>
    <property type="match status" value="2"/>
</dbReference>
<comment type="subcellular location">
    <subcellularLocation>
        <location evidence="1">Cell membrane</location>
        <topology evidence="1">Peripheral membrane protein</topology>
    </subcellularLocation>
</comment>
<dbReference type="SUPFAM" id="SSF52540">
    <property type="entry name" value="P-loop containing nucleoside triphosphate hydrolases"/>
    <property type="match status" value="2"/>
</dbReference>
<dbReference type="InterPro" id="IPR003593">
    <property type="entry name" value="AAA+_ATPase"/>
</dbReference>
<dbReference type="RefSeq" id="WP_127908085.1">
    <property type="nucleotide sequence ID" value="NZ_RQXX01000014.1"/>
</dbReference>
<keyword evidence="2" id="KW-0813">Transport</keyword>
<dbReference type="AlphaFoldDB" id="A0A438ACY0"/>
<sequence>MTAPTLALHDVSKSFGPIEVLHGVDFDLRPGEVHALIGENGAGKSTMMKILGGYLSPTGGEVRLDGQRAAFSDSAEAEAAGVIMIHQEFNLADHLSVEQNVFLGREIRRGIFLDHKTMQAKSRDLMEALEARVPPRTRVSDISVPEKQMVEIAKALSRNVRVLIMDEPTAVLTGAEARVLFKQVRRLRDEGAAILFTSHKLDEVSEIADRVTVLRDGAVVAQGGIDEFTEDAMATAMVGRDVSDLFPAKRAGGDEIILEAAHVDVPGHVTGASLSLRKGEILGIGGLVGAGRTELMEGLVGLRPRTGTVTLKGTSLPGGDVACARRRGFVYLTEDRKGAGLLLDKSLTENLTLPVLHRYARPLIDRKAEAAALDKAITDFDIRVPSRDVKVGNLSGGNQQKLLLAKTMLCDPDVVVIDEPTRGIDIGTKQQIYTLIHRLAEEGRSIIVISSEMPELIGLCNRVYVMHGGHVAGELTGSEVTEDNVIRLATGLGSQREDAA</sequence>
<dbReference type="InterPro" id="IPR003439">
    <property type="entry name" value="ABC_transporter-like_ATP-bd"/>
</dbReference>
<evidence type="ECO:0000313" key="12">
    <source>
        <dbReference type="Proteomes" id="UP000285908"/>
    </source>
</evidence>
<dbReference type="OrthoDB" id="9805029at2"/>
<evidence type="ECO:0000256" key="7">
    <source>
        <dbReference type="ARBA" id="ARBA00022840"/>
    </source>
</evidence>
<dbReference type="GO" id="GO:0005524">
    <property type="term" value="F:ATP binding"/>
    <property type="evidence" value="ECO:0007669"/>
    <property type="project" value="UniProtKB-KW"/>
</dbReference>
<proteinExistence type="predicted"/>
<feature type="domain" description="ABC transporter" evidence="10">
    <location>
        <begin position="6"/>
        <end position="241"/>
    </location>
</feature>
<keyword evidence="9" id="KW-0472">Membrane</keyword>
<dbReference type="CDD" id="cd03216">
    <property type="entry name" value="ABC_Carb_Monos_I"/>
    <property type="match status" value="1"/>
</dbReference>
<dbReference type="FunFam" id="3.40.50.300:FF:000127">
    <property type="entry name" value="Ribose import ATP-binding protein RbsA"/>
    <property type="match status" value="1"/>
</dbReference>
<name>A0A438ACY0_9RHOB</name>
<dbReference type="InterPro" id="IPR017871">
    <property type="entry name" value="ABC_transporter-like_CS"/>
</dbReference>
<evidence type="ECO:0000256" key="2">
    <source>
        <dbReference type="ARBA" id="ARBA00022448"/>
    </source>
</evidence>
<feature type="domain" description="ABC transporter" evidence="10">
    <location>
        <begin position="240"/>
        <end position="493"/>
    </location>
</feature>
<dbReference type="PANTHER" id="PTHR43790:SF9">
    <property type="entry name" value="GALACTOFURANOSE TRANSPORTER ATP-BINDING PROTEIN YTFR"/>
    <property type="match status" value="1"/>
</dbReference>
<dbReference type="GO" id="GO:0016887">
    <property type="term" value="F:ATP hydrolysis activity"/>
    <property type="evidence" value="ECO:0007669"/>
    <property type="project" value="InterPro"/>
</dbReference>
<organism evidence="11 12">
    <name type="scientific">Mesobaculum littorinae</name>
    <dbReference type="NCBI Taxonomy" id="2486419"/>
    <lineage>
        <taxon>Bacteria</taxon>
        <taxon>Pseudomonadati</taxon>
        <taxon>Pseudomonadota</taxon>
        <taxon>Alphaproteobacteria</taxon>
        <taxon>Rhodobacterales</taxon>
        <taxon>Roseobacteraceae</taxon>
        <taxon>Mesobaculum</taxon>
    </lineage>
</organism>
<evidence type="ECO:0000256" key="1">
    <source>
        <dbReference type="ARBA" id="ARBA00004202"/>
    </source>
</evidence>
<dbReference type="PANTHER" id="PTHR43790">
    <property type="entry name" value="CARBOHYDRATE TRANSPORT ATP-BINDING PROTEIN MG119-RELATED"/>
    <property type="match status" value="1"/>
</dbReference>
<dbReference type="PROSITE" id="PS50893">
    <property type="entry name" value="ABC_TRANSPORTER_2"/>
    <property type="match status" value="2"/>
</dbReference>
<evidence type="ECO:0000256" key="5">
    <source>
        <dbReference type="ARBA" id="ARBA00022737"/>
    </source>
</evidence>
<dbReference type="InterPro" id="IPR050107">
    <property type="entry name" value="ABC_carbohydrate_import_ATPase"/>
</dbReference>
<dbReference type="PROSITE" id="PS00211">
    <property type="entry name" value="ABC_TRANSPORTER_1"/>
    <property type="match status" value="1"/>
</dbReference>
<dbReference type="GO" id="GO:0005886">
    <property type="term" value="C:plasma membrane"/>
    <property type="evidence" value="ECO:0007669"/>
    <property type="project" value="UniProtKB-SubCell"/>
</dbReference>
<keyword evidence="6" id="KW-0547">Nucleotide-binding</keyword>
<keyword evidence="3" id="KW-1003">Cell membrane</keyword>
<dbReference type="InterPro" id="IPR027417">
    <property type="entry name" value="P-loop_NTPase"/>
</dbReference>
<dbReference type="Proteomes" id="UP000285908">
    <property type="component" value="Unassembled WGS sequence"/>
</dbReference>
<evidence type="ECO:0000256" key="8">
    <source>
        <dbReference type="ARBA" id="ARBA00022967"/>
    </source>
</evidence>
<comment type="caution">
    <text evidence="11">The sequence shown here is derived from an EMBL/GenBank/DDBJ whole genome shotgun (WGS) entry which is preliminary data.</text>
</comment>
<reference evidence="11 12" key="1">
    <citation type="submission" date="2018-11" db="EMBL/GenBank/DDBJ databases">
        <title>Mesobaculum littorinae gen. nov., sp. nov., isolated from Littorina scabra that represents a novel genus of the order Rhodobacteraceae.</title>
        <authorList>
            <person name="Li F."/>
        </authorList>
    </citation>
    <scope>NUCLEOTIDE SEQUENCE [LARGE SCALE GENOMIC DNA]</scope>
    <source>
        <strain evidence="11 12">M0103</strain>
    </source>
</reference>
<keyword evidence="5" id="KW-0677">Repeat</keyword>